<dbReference type="GO" id="GO:0004300">
    <property type="term" value="F:enoyl-CoA hydratase activity"/>
    <property type="evidence" value="ECO:0007669"/>
    <property type="project" value="UniProtKB-EC"/>
</dbReference>
<comment type="similarity">
    <text evidence="1 2">Belongs to the enoyl-CoA hydratase/isomerase family.</text>
</comment>
<dbReference type="SUPFAM" id="SSF52096">
    <property type="entry name" value="ClpP/crotonase"/>
    <property type="match status" value="1"/>
</dbReference>
<dbReference type="Proteomes" id="UP000234331">
    <property type="component" value="Unassembled WGS sequence"/>
</dbReference>
<dbReference type="InterPro" id="IPR001753">
    <property type="entry name" value="Enoyl-CoA_hydra/iso"/>
</dbReference>
<dbReference type="PANTHER" id="PTHR11941:SF54">
    <property type="entry name" value="ENOYL-COA HYDRATASE, MITOCHONDRIAL"/>
    <property type="match status" value="1"/>
</dbReference>
<sequence>MAGHGTLVRLERRTDGVALITIDHPPVNALTRPVFAELNAVTDELRTAPPGAVVITGRPKVFALGGEISETYRTRFQNRTDVSDAELDAAVREITDPDYVRELGEKYLVTFDAIAALPCMVIAAISGIAFGGGLELALACDYRIASQRAKLATPEIILGGTSIGGGVYRLPRLVGPAMAKRMYLGGEAITAAEALRIGLVNEVMPAQETVPRALAFAQTFVPYAGPSQAWFKELIDAGHSVSGTEANQLELRRWCESYATEDARGRLRDFLAHGPRTPL</sequence>
<accession>A0A2I2KX61</accession>
<dbReference type="EC" id="4.2.1.17" evidence="3"/>
<evidence type="ECO:0000313" key="3">
    <source>
        <dbReference type="EMBL" id="SNQ50255.1"/>
    </source>
</evidence>
<keyword evidence="3" id="KW-0456">Lyase</keyword>
<protein>
    <submittedName>
        <fullName evidence="3">Putative enoyl-CoA hydratase</fullName>
        <ecNumber evidence="3">4.2.1.17</ecNumber>
    </submittedName>
</protein>
<dbReference type="EMBL" id="FZMO01000367">
    <property type="protein sequence ID" value="SNQ50255.1"/>
    <property type="molecule type" value="Genomic_DNA"/>
</dbReference>
<dbReference type="Pfam" id="PF00378">
    <property type="entry name" value="ECH_1"/>
    <property type="match status" value="2"/>
</dbReference>
<reference evidence="3 4" key="1">
    <citation type="submission" date="2017-06" db="EMBL/GenBank/DDBJ databases">
        <authorList>
            <person name="Kim H.J."/>
            <person name="Triplett B.A."/>
        </authorList>
    </citation>
    <scope>NUCLEOTIDE SEQUENCE [LARGE SCALE GENOMIC DNA]</scope>
    <source>
        <strain evidence="3">FRACA_ARgP5</strain>
    </source>
</reference>
<dbReference type="GO" id="GO:0006635">
    <property type="term" value="P:fatty acid beta-oxidation"/>
    <property type="evidence" value="ECO:0007669"/>
    <property type="project" value="TreeGrafter"/>
</dbReference>
<dbReference type="Gene3D" id="3.90.226.10">
    <property type="entry name" value="2-enoyl-CoA Hydratase, Chain A, domain 1"/>
    <property type="match status" value="1"/>
</dbReference>
<organism evidence="3 4">
    <name type="scientific">Frankia canadensis</name>
    <dbReference type="NCBI Taxonomy" id="1836972"/>
    <lineage>
        <taxon>Bacteria</taxon>
        <taxon>Bacillati</taxon>
        <taxon>Actinomycetota</taxon>
        <taxon>Actinomycetes</taxon>
        <taxon>Frankiales</taxon>
        <taxon>Frankiaceae</taxon>
        <taxon>Frankia</taxon>
    </lineage>
</organism>
<evidence type="ECO:0000256" key="1">
    <source>
        <dbReference type="ARBA" id="ARBA00005254"/>
    </source>
</evidence>
<dbReference type="InterPro" id="IPR018376">
    <property type="entry name" value="Enoyl-CoA_hyd/isom_CS"/>
</dbReference>
<evidence type="ECO:0000256" key="2">
    <source>
        <dbReference type="RuleBase" id="RU003707"/>
    </source>
</evidence>
<dbReference type="PANTHER" id="PTHR11941">
    <property type="entry name" value="ENOYL-COA HYDRATASE-RELATED"/>
    <property type="match status" value="1"/>
</dbReference>
<dbReference type="CDD" id="cd06558">
    <property type="entry name" value="crotonase-like"/>
    <property type="match status" value="1"/>
</dbReference>
<dbReference type="InterPro" id="IPR029045">
    <property type="entry name" value="ClpP/crotonase-like_dom_sf"/>
</dbReference>
<gene>
    <name evidence="3" type="ORF">FRACA_4290002</name>
</gene>
<dbReference type="AlphaFoldDB" id="A0A2I2KX61"/>
<dbReference type="RefSeq" id="WP_101833566.1">
    <property type="nucleotide sequence ID" value="NZ_FZMO01000367.1"/>
</dbReference>
<evidence type="ECO:0000313" key="4">
    <source>
        <dbReference type="Proteomes" id="UP000234331"/>
    </source>
</evidence>
<keyword evidence="4" id="KW-1185">Reference proteome</keyword>
<name>A0A2I2KX61_9ACTN</name>
<dbReference type="PROSITE" id="PS00166">
    <property type="entry name" value="ENOYL_COA_HYDRATASE"/>
    <property type="match status" value="1"/>
</dbReference>
<proteinExistence type="inferred from homology"/>
<dbReference type="OrthoDB" id="9775794at2"/>